<dbReference type="EMBL" id="CAUYUJ010015919">
    <property type="protein sequence ID" value="CAK0859623.1"/>
    <property type="molecule type" value="Genomic_DNA"/>
</dbReference>
<accession>A0ABN9UKP2</accession>
<evidence type="ECO:0000313" key="2">
    <source>
        <dbReference type="EMBL" id="CAK0859623.1"/>
    </source>
</evidence>
<keyword evidence="1" id="KW-0472">Membrane</keyword>
<feature type="transmembrane region" description="Helical" evidence="1">
    <location>
        <begin position="139"/>
        <end position="159"/>
    </location>
</feature>
<evidence type="ECO:0000256" key="1">
    <source>
        <dbReference type="SAM" id="Phobius"/>
    </source>
</evidence>
<dbReference type="Proteomes" id="UP001189429">
    <property type="component" value="Unassembled WGS sequence"/>
</dbReference>
<gene>
    <name evidence="2" type="ORF">PCOR1329_LOCUS48939</name>
</gene>
<reference evidence="2" key="1">
    <citation type="submission" date="2023-10" db="EMBL/GenBank/DDBJ databases">
        <authorList>
            <person name="Chen Y."/>
            <person name="Shah S."/>
            <person name="Dougan E. K."/>
            <person name="Thang M."/>
            <person name="Chan C."/>
        </authorList>
    </citation>
    <scope>NUCLEOTIDE SEQUENCE [LARGE SCALE GENOMIC DNA]</scope>
</reference>
<protein>
    <submittedName>
        <fullName evidence="2">Uncharacterized protein</fullName>
    </submittedName>
</protein>
<keyword evidence="3" id="KW-1185">Reference proteome</keyword>
<comment type="caution">
    <text evidence="2">The sequence shown here is derived from an EMBL/GenBank/DDBJ whole genome shotgun (WGS) entry which is preliminary data.</text>
</comment>
<organism evidence="2 3">
    <name type="scientific">Prorocentrum cordatum</name>
    <dbReference type="NCBI Taxonomy" id="2364126"/>
    <lineage>
        <taxon>Eukaryota</taxon>
        <taxon>Sar</taxon>
        <taxon>Alveolata</taxon>
        <taxon>Dinophyceae</taxon>
        <taxon>Prorocentrales</taxon>
        <taxon>Prorocentraceae</taxon>
        <taxon>Prorocentrum</taxon>
    </lineage>
</organism>
<keyword evidence="1" id="KW-0812">Transmembrane</keyword>
<sequence length="182" mass="19712">MMIRWRARSVGRRGRNFPRLFDSAADDGALSKRRSSGGQLHKVVRSFSSWEPATSARAVLGFASSAQNPAGTPPRLEGRWRVRPIRPARRQSGPGKVERRLMNRRQDAGRGTLEQPSSLSTAVPPLSFNLPLPATRNDVDFVVVAAAVVVVGVAVVAQFCYCFTEDEGARHAPTAASAAADF</sequence>
<evidence type="ECO:0000313" key="3">
    <source>
        <dbReference type="Proteomes" id="UP001189429"/>
    </source>
</evidence>
<proteinExistence type="predicted"/>
<keyword evidence="1" id="KW-1133">Transmembrane helix</keyword>
<name>A0ABN9UKP2_9DINO</name>